<dbReference type="Pfam" id="PF10159">
    <property type="entry name" value="MMtag"/>
    <property type="match status" value="1"/>
</dbReference>
<keyword evidence="3" id="KW-0808">Transferase</keyword>
<evidence type="ECO:0000313" key="3">
    <source>
        <dbReference type="EMBL" id="RGP72982.1"/>
    </source>
</evidence>
<protein>
    <submittedName>
        <fullName evidence="3">Kinase phosphorylation</fullName>
    </submittedName>
</protein>
<keyword evidence="3" id="KW-0418">Kinase</keyword>
<dbReference type="PANTHER" id="PTHR14580">
    <property type="entry name" value="MULTIPLE MYELOMA TUMOR-ASSOCIATED PROTEIN 2 FAMILY MEMBER"/>
    <property type="match status" value="1"/>
</dbReference>
<evidence type="ECO:0000259" key="2">
    <source>
        <dbReference type="Pfam" id="PF10159"/>
    </source>
</evidence>
<keyword evidence="4" id="KW-1185">Reference proteome</keyword>
<dbReference type="GO" id="GO:0016301">
    <property type="term" value="F:kinase activity"/>
    <property type="evidence" value="ECO:0007669"/>
    <property type="project" value="UniProtKB-KW"/>
</dbReference>
<reference evidence="3 4" key="1">
    <citation type="journal article" date="2018" name="PLoS Pathog.">
        <title>Evolution of structural diversity of trichothecenes, a family of toxins produced by plant pathogenic and entomopathogenic fungi.</title>
        <authorList>
            <person name="Proctor R.H."/>
            <person name="McCormick S.P."/>
            <person name="Kim H.S."/>
            <person name="Cardoza R.E."/>
            <person name="Stanley A.M."/>
            <person name="Lindo L."/>
            <person name="Kelly A."/>
            <person name="Brown D.W."/>
            <person name="Lee T."/>
            <person name="Vaughan M.M."/>
            <person name="Alexander N.J."/>
            <person name="Busman M."/>
            <person name="Gutierrez S."/>
        </authorList>
    </citation>
    <scope>NUCLEOTIDE SEQUENCE [LARGE SCALE GENOMIC DNA]</scope>
    <source>
        <strain evidence="3 4">NRRL 3299</strain>
    </source>
</reference>
<proteinExistence type="predicted"/>
<sequence length="263" mass="28913">MDLLSSIRKSGSRGGVNFSWDEVANSSHRENYLGHSLKAPVGRWQKGRDLNWYAKAEDGSGELDENGETEEDRREKARKEELRKIKEAEEDAIAAALGLPPPVRDSSGANAMEIDPSKRKVGPASGPPEEEAGNEKRERSRRQDGSEKRERRRHRSRSIGGVGVVIEKPGRTERKIDPERDAETEMQIEKGNTVTDAIAMAIEGKTEKEVTDDTEMEAGSVTARDRGIDAGAAVVLDLIAETNGPKSGLRQAINLAYDTHNTK</sequence>
<comment type="caution">
    <text evidence="3">The sequence shown here is derived from an EMBL/GenBank/DDBJ whole genome shotgun (WGS) entry which is preliminary data.</text>
</comment>
<dbReference type="AlphaFoldDB" id="A0A395SLQ1"/>
<feature type="compositionally biased region" description="Basic and acidic residues" evidence="1">
    <location>
        <begin position="168"/>
        <end position="183"/>
    </location>
</feature>
<dbReference type="EMBL" id="PXOF01000030">
    <property type="protein sequence ID" value="RGP72982.1"/>
    <property type="molecule type" value="Genomic_DNA"/>
</dbReference>
<evidence type="ECO:0000256" key="1">
    <source>
        <dbReference type="SAM" id="MobiDB-lite"/>
    </source>
</evidence>
<dbReference type="InterPro" id="IPR019315">
    <property type="entry name" value="MMTA2_N"/>
</dbReference>
<name>A0A395SLQ1_FUSSP</name>
<organism evidence="3 4">
    <name type="scientific">Fusarium sporotrichioides</name>
    <dbReference type="NCBI Taxonomy" id="5514"/>
    <lineage>
        <taxon>Eukaryota</taxon>
        <taxon>Fungi</taxon>
        <taxon>Dikarya</taxon>
        <taxon>Ascomycota</taxon>
        <taxon>Pezizomycotina</taxon>
        <taxon>Sordariomycetes</taxon>
        <taxon>Hypocreomycetidae</taxon>
        <taxon>Hypocreales</taxon>
        <taxon>Nectriaceae</taxon>
        <taxon>Fusarium</taxon>
    </lineage>
</organism>
<accession>A0A395SLQ1</accession>
<feature type="compositionally biased region" description="Acidic residues" evidence="1">
    <location>
        <begin position="59"/>
        <end position="70"/>
    </location>
</feature>
<feature type="region of interest" description="Disordered" evidence="1">
    <location>
        <begin position="56"/>
        <end position="195"/>
    </location>
</feature>
<dbReference type="PANTHER" id="PTHR14580:SF0">
    <property type="entry name" value="MULTIPLE MYELOMA TUMOR-ASSOCIATED PROTEIN 2"/>
    <property type="match status" value="1"/>
</dbReference>
<dbReference type="InterPro" id="IPR039207">
    <property type="entry name" value="MMTAG2-like"/>
</dbReference>
<feature type="compositionally biased region" description="Basic and acidic residues" evidence="1">
    <location>
        <begin position="133"/>
        <end position="149"/>
    </location>
</feature>
<gene>
    <name evidence="3" type="ORF">FSPOR_2358</name>
</gene>
<dbReference type="Proteomes" id="UP000266152">
    <property type="component" value="Unassembled WGS sequence"/>
</dbReference>
<feature type="non-terminal residue" evidence="3">
    <location>
        <position position="263"/>
    </location>
</feature>
<feature type="domain" description="Multiple myeloma tumor-associated protein 2-like N-terminal" evidence="2">
    <location>
        <begin position="11"/>
        <end position="98"/>
    </location>
</feature>
<feature type="compositionally biased region" description="Basic and acidic residues" evidence="1">
    <location>
        <begin position="71"/>
        <end position="87"/>
    </location>
</feature>
<dbReference type="STRING" id="5514.A0A395SLQ1"/>
<evidence type="ECO:0000313" key="4">
    <source>
        <dbReference type="Proteomes" id="UP000266152"/>
    </source>
</evidence>